<keyword evidence="8 11" id="KW-1133">Transmembrane helix</keyword>
<keyword evidence="13" id="KW-1185">Reference proteome</keyword>
<reference evidence="12 13" key="1">
    <citation type="submission" date="2011-02" db="EMBL/GenBank/DDBJ databases">
        <title>The Genome Sequence of Sphaeroforma arctica JP610.</title>
        <authorList>
            <consortium name="The Broad Institute Genome Sequencing Platform"/>
            <person name="Russ C."/>
            <person name="Cuomo C."/>
            <person name="Young S.K."/>
            <person name="Zeng Q."/>
            <person name="Gargeya S."/>
            <person name="Alvarado L."/>
            <person name="Berlin A."/>
            <person name="Chapman S.B."/>
            <person name="Chen Z."/>
            <person name="Freedman E."/>
            <person name="Gellesch M."/>
            <person name="Goldberg J."/>
            <person name="Griggs A."/>
            <person name="Gujja S."/>
            <person name="Heilman E."/>
            <person name="Heiman D."/>
            <person name="Howarth C."/>
            <person name="Mehta T."/>
            <person name="Neiman D."/>
            <person name="Pearson M."/>
            <person name="Roberts A."/>
            <person name="Saif S."/>
            <person name="Shea T."/>
            <person name="Shenoy N."/>
            <person name="Sisk P."/>
            <person name="Stolte C."/>
            <person name="Sykes S."/>
            <person name="White J."/>
            <person name="Yandava C."/>
            <person name="Burger G."/>
            <person name="Gray M.W."/>
            <person name="Holland P.W.H."/>
            <person name="King N."/>
            <person name="Lang F.B.F."/>
            <person name="Roger A.J."/>
            <person name="Ruiz-Trillo I."/>
            <person name="Haas B."/>
            <person name="Nusbaum C."/>
            <person name="Birren B."/>
        </authorList>
    </citation>
    <scope>NUCLEOTIDE SEQUENCE [LARGE SCALE GENOMIC DNA]</scope>
    <source>
        <strain evidence="12 13">JP610</strain>
    </source>
</reference>
<gene>
    <name evidence="12" type="ORF">SARC_15000</name>
</gene>
<keyword evidence="4 11" id="KW-0812">Transmembrane</keyword>
<dbReference type="PANTHER" id="PTHR13050">
    <property type="entry name" value="USE1-LIKE PROTEIN"/>
    <property type="match status" value="1"/>
</dbReference>
<dbReference type="PANTHER" id="PTHR13050:SF7">
    <property type="entry name" value="VESICLE TRANSPORT PROTEIN USE1"/>
    <property type="match status" value="1"/>
</dbReference>
<evidence type="ECO:0000256" key="11">
    <source>
        <dbReference type="SAM" id="Phobius"/>
    </source>
</evidence>
<organism evidence="12 13">
    <name type="scientific">Sphaeroforma arctica JP610</name>
    <dbReference type="NCBI Taxonomy" id="667725"/>
    <lineage>
        <taxon>Eukaryota</taxon>
        <taxon>Ichthyosporea</taxon>
        <taxon>Ichthyophonida</taxon>
        <taxon>Sphaeroforma</taxon>
    </lineage>
</organism>
<accession>A0A0L0F6T1</accession>
<evidence type="ECO:0000313" key="13">
    <source>
        <dbReference type="Proteomes" id="UP000054560"/>
    </source>
</evidence>
<dbReference type="EMBL" id="KQ247044">
    <property type="protein sequence ID" value="KNC72442.1"/>
    <property type="molecule type" value="Genomic_DNA"/>
</dbReference>
<dbReference type="GO" id="GO:0015031">
    <property type="term" value="P:protein transport"/>
    <property type="evidence" value="ECO:0007669"/>
    <property type="project" value="UniProtKB-KW"/>
</dbReference>
<comment type="similarity">
    <text evidence="2">Belongs to the USE1 family.</text>
</comment>
<evidence type="ECO:0000256" key="2">
    <source>
        <dbReference type="ARBA" id="ARBA00007891"/>
    </source>
</evidence>
<evidence type="ECO:0000256" key="3">
    <source>
        <dbReference type="ARBA" id="ARBA00022448"/>
    </source>
</evidence>
<feature type="compositionally biased region" description="Polar residues" evidence="10">
    <location>
        <begin position="12"/>
        <end position="29"/>
    </location>
</feature>
<dbReference type="eggNOG" id="KOG2678">
    <property type="taxonomic scope" value="Eukaryota"/>
</dbReference>
<sequence length="157" mass="17446">MSELRSDLLKSPTPNVSFSHDPTSLSTTHTGEKPSLSSASSKLADAGASDDDADEEKQLLRERQVQAAITDELVEMARALKDTTLLAGSMVREDIETLDEVESIADRNQSKLAIEGQRLQKHMEVYASCWIWIALLNVSVVFIMMIIFIRLIPAPRF</sequence>
<evidence type="ECO:0000256" key="8">
    <source>
        <dbReference type="ARBA" id="ARBA00022989"/>
    </source>
</evidence>
<dbReference type="CDD" id="cd15860">
    <property type="entry name" value="SNARE_USE1"/>
    <property type="match status" value="1"/>
</dbReference>
<dbReference type="STRING" id="667725.A0A0L0F6T1"/>
<dbReference type="GO" id="GO:0005789">
    <property type="term" value="C:endoplasmic reticulum membrane"/>
    <property type="evidence" value="ECO:0007669"/>
    <property type="project" value="UniProtKB-SubCell"/>
</dbReference>
<feature type="region of interest" description="Disordered" evidence="10">
    <location>
        <begin position="1"/>
        <end position="57"/>
    </location>
</feature>
<evidence type="ECO:0000256" key="6">
    <source>
        <dbReference type="ARBA" id="ARBA00022892"/>
    </source>
</evidence>
<dbReference type="Proteomes" id="UP000054560">
    <property type="component" value="Unassembled WGS sequence"/>
</dbReference>
<comment type="subcellular location">
    <subcellularLocation>
        <location evidence="1">Endoplasmic reticulum membrane</location>
        <topology evidence="1">Single-pass type IV membrane protein</topology>
    </subcellularLocation>
</comment>
<dbReference type="Pfam" id="PF09753">
    <property type="entry name" value="Use1"/>
    <property type="match status" value="1"/>
</dbReference>
<evidence type="ECO:0000256" key="5">
    <source>
        <dbReference type="ARBA" id="ARBA00022824"/>
    </source>
</evidence>
<evidence type="ECO:0000256" key="9">
    <source>
        <dbReference type="ARBA" id="ARBA00023136"/>
    </source>
</evidence>
<dbReference type="InterPro" id="IPR019150">
    <property type="entry name" value="Vesicle_transport_protein_Use1"/>
</dbReference>
<dbReference type="GO" id="GO:0031201">
    <property type="term" value="C:SNARE complex"/>
    <property type="evidence" value="ECO:0007669"/>
    <property type="project" value="TreeGrafter"/>
</dbReference>
<dbReference type="AlphaFoldDB" id="A0A0L0F6T1"/>
<evidence type="ECO:0000256" key="10">
    <source>
        <dbReference type="SAM" id="MobiDB-lite"/>
    </source>
</evidence>
<feature type="compositionally biased region" description="Low complexity" evidence="10">
    <location>
        <begin position="35"/>
        <end position="47"/>
    </location>
</feature>
<evidence type="ECO:0000256" key="7">
    <source>
        <dbReference type="ARBA" id="ARBA00022927"/>
    </source>
</evidence>
<evidence type="ECO:0000313" key="12">
    <source>
        <dbReference type="EMBL" id="KNC72442.1"/>
    </source>
</evidence>
<dbReference type="RefSeq" id="XP_014146344.1">
    <property type="nucleotide sequence ID" value="XM_014290869.1"/>
</dbReference>
<keyword evidence="9 11" id="KW-0472">Membrane</keyword>
<keyword evidence="6" id="KW-0931">ER-Golgi transport</keyword>
<keyword evidence="7" id="KW-0653">Protein transport</keyword>
<dbReference type="GO" id="GO:0006890">
    <property type="term" value="P:retrograde vesicle-mediated transport, Golgi to endoplasmic reticulum"/>
    <property type="evidence" value="ECO:0007669"/>
    <property type="project" value="TreeGrafter"/>
</dbReference>
<evidence type="ECO:0008006" key="14">
    <source>
        <dbReference type="Google" id="ProtNLM"/>
    </source>
</evidence>
<proteinExistence type="inferred from homology"/>
<dbReference type="GeneID" id="25915504"/>
<name>A0A0L0F6T1_9EUKA</name>
<feature type="transmembrane region" description="Helical" evidence="11">
    <location>
        <begin position="130"/>
        <end position="152"/>
    </location>
</feature>
<dbReference type="GO" id="GO:0005484">
    <property type="term" value="F:SNAP receptor activity"/>
    <property type="evidence" value="ECO:0007669"/>
    <property type="project" value="TreeGrafter"/>
</dbReference>
<dbReference type="OrthoDB" id="4506189at2759"/>
<protein>
    <recommendedName>
        <fullName evidence="14">t-SNARE coiled-coil homology domain-containing protein</fullName>
    </recommendedName>
</protein>
<evidence type="ECO:0000256" key="4">
    <source>
        <dbReference type="ARBA" id="ARBA00022692"/>
    </source>
</evidence>
<keyword evidence="3" id="KW-0813">Transport</keyword>
<evidence type="ECO:0000256" key="1">
    <source>
        <dbReference type="ARBA" id="ARBA00004163"/>
    </source>
</evidence>
<keyword evidence="5" id="KW-0256">Endoplasmic reticulum</keyword>